<comment type="subcellular location">
    <subcellularLocation>
        <location evidence="1">Membrane</location>
        <topology evidence="1">Multi-pass membrane protein</topology>
    </subcellularLocation>
</comment>
<keyword evidence="5 6" id="KW-0472">Membrane</keyword>
<comment type="similarity">
    <text evidence="2">Belongs to the GtrA family.</text>
</comment>
<protein>
    <submittedName>
        <fullName evidence="8">GtrA family protein</fullName>
    </submittedName>
</protein>
<evidence type="ECO:0000256" key="4">
    <source>
        <dbReference type="ARBA" id="ARBA00022989"/>
    </source>
</evidence>
<evidence type="ECO:0000256" key="5">
    <source>
        <dbReference type="ARBA" id="ARBA00023136"/>
    </source>
</evidence>
<evidence type="ECO:0000259" key="7">
    <source>
        <dbReference type="Pfam" id="PF04138"/>
    </source>
</evidence>
<organism evidence="8 9">
    <name type="scientific">Filimonas effusa</name>
    <dbReference type="NCBI Taxonomy" id="2508721"/>
    <lineage>
        <taxon>Bacteria</taxon>
        <taxon>Pseudomonadati</taxon>
        <taxon>Bacteroidota</taxon>
        <taxon>Chitinophagia</taxon>
        <taxon>Chitinophagales</taxon>
        <taxon>Chitinophagaceae</taxon>
        <taxon>Filimonas</taxon>
    </lineage>
</organism>
<evidence type="ECO:0000256" key="3">
    <source>
        <dbReference type="ARBA" id="ARBA00022692"/>
    </source>
</evidence>
<accession>A0A4Q1D3G5</accession>
<dbReference type="AlphaFoldDB" id="A0A4Q1D3G5"/>
<dbReference type="PANTHER" id="PTHR38459:SF1">
    <property type="entry name" value="PROPHAGE BACTOPRENOL-LINKED GLUCOSE TRANSLOCASE HOMOLOG"/>
    <property type="match status" value="1"/>
</dbReference>
<comment type="caution">
    <text evidence="8">The sequence shown here is derived from an EMBL/GenBank/DDBJ whole genome shotgun (WGS) entry which is preliminary data.</text>
</comment>
<evidence type="ECO:0000256" key="6">
    <source>
        <dbReference type="SAM" id="Phobius"/>
    </source>
</evidence>
<dbReference type="EMBL" id="SDHZ01000002">
    <property type="protein sequence ID" value="RXK82962.1"/>
    <property type="molecule type" value="Genomic_DNA"/>
</dbReference>
<keyword evidence="9" id="KW-1185">Reference proteome</keyword>
<dbReference type="PANTHER" id="PTHR38459">
    <property type="entry name" value="PROPHAGE BACTOPRENOL-LINKED GLUCOSE TRANSLOCASE HOMOLOG"/>
    <property type="match status" value="1"/>
</dbReference>
<dbReference type="GO" id="GO:0000271">
    <property type="term" value="P:polysaccharide biosynthetic process"/>
    <property type="evidence" value="ECO:0007669"/>
    <property type="project" value="InterPro"/>
</dbReference>
<evidence type="ECO:0000256" key="1">
    <source>
        <dbReference type="ARBA" id="ARBA00004141"/>
    </source>
</evidence>
<reference evidence="8 9" key="1">
    <citation type="submission" date="2019-01" db="EMBL/GenBank/DDBJ databases">
        <title>Filimonas sp. strain TTM-71.</title>
        <authorList>
            <person name="Chen W.-M."/>
        </authorList>
    </citation>
    <scope>NUCLEOTIDE SEQUENCE [LARGE SCALE GENOMIC DNA]</scope>
    <source>
        <strain evidence="8 9">TTM-71</strain>
    </source>
</reference>
<dbReference type="Proteomes" id="UP000290545">
    <property type="component" value="Unassembled WGS sequence"/>
</dbReference>
<dbReference type="Pfam" id="PF04138">
    <property type="entry name" value="GtrA_DPMS_TM"/>
    <property type="match status" value="1"/>
</dbReference>
<feature type="transmembrane region" description="Helical" evidence="6">
    <location>
        <begin position="71"/>
        <end position="91"/>
    </location>
</feature>
<keyword evidence="3 6" id="KW-0812">Transmembrane</keyword>
<feature type="transmembrane region" description="Helical" evidence="6">
    <location>
        <begin position="97"/>
        <end position="115"/>
    </location>
</feature>
<dbReference type="OrthoDB" id="961506at2"/>
<sequence>MAFLKAQVTSLSATLVDYSTTLLLAYVCYVNEWYAGMAGSVAGGLFHFTVSRRWVFNAADKNRYVQMVRYMIVWAGNFFLNTGGLYIMLHYTPVDLAISKILVSVVVGIGYNYVLQKKFVFK</sequence>
<dbReference type="GO" id="GO:0005886">
    <property type="term" value="C:plasma membrane"/>
    <property type="evidence" value="ECO:0007669"/>
    <property type="project" value="TreeGrafter"/>
</dbReference>
<keyword evidence="4 6" id="KW-1133">Transmembrane helix</keyword>
<evidence type="ECO:0000313" key="9">
    <source>
        <dbReference type="Proteomes" id="UP000290545"/>
    </source>
</evidence>
<proteinExistence type="inferred from homology"/>
<dbReference type="InterPro" id="IPR051401">
    <property type="entry name" value="GtrA_CellWall_Glycosyl"/>
</dbReference>
<feature type="domain" description="GtrA/DPMS transmembrane" evidence="7">
    <location>
        <begin position="11"/>
        <end position="121"/>
    </location>
</feature>
<name>A0A4Q1D3G5_9BACT</name>
<evidence type="ECO:0000256" key="2">
    <source>
        <dbReference type="ARBA" id="ARBA00009399"/>
    </source>
</evidence>
<feature type="transmembrane region" description="Helical" evidence="6">
    <location>
        <begin position="33"/>
        <end position="50"/>
    </location>
</feature>
<gene>
    <name evidence="8" type="ORF">ESB13_12610</name>
</gene>
<evidence type="ECO:0000313" key="8">
    <source>
        <dbReference type="EMBL" id="RXK82962.1"/>
    </source>
</evidence>
<dbReference type="InterPro" id="IPR007267">
    <property type="entry name" value="GtrA_DPMS_TM"/>
</dbReference>